<gene>
    <name evidence="1" type="ORF">FNU79_03790</name>
</gene>
<dbReference type="SUPFAM" id="SSF56954">
    <property type="entry name" value="Outer membrane efflux proteins (OEP)"/>
    <property type="match status" value="2"/>
</dbReference>
<comment type="caution">
    <text evidence="1">The sequence shown here is derived from an EMBL/GenBank/DDBJ whole genome shotgun (WGS) entry which is preliminary data.</text>
</comment>
<name>A0A553V567_9DEIO</name>
<keyword evidence="2" id="KW-1185">Reference proteome</keyword>
<dbReference type="AlphaFoldDB" id="A0A553V567"/>
<organism evidence="1 2">
    <name type="scientific">Deinococcus detaillensis</name>
    <dbReference type="NCBI Taxonomy" id="2592048"/>
    <lineage>
        <taxon>Bacteria</taxon>
        <taxon>Thermotogati</taxon>
        <taxon>Deinococcota</taxon>
        <taxon>Deinococci</taxon>
        <taxon>Deinococcales</taxon>
        <taxon>Deinococcaceae</taxon>
        <taxon>Deinococcus</taxon>
    </lineage>
</organism>
<sequence length="465" mass="48167">MKWLIVSATLLGPAQAQTETAAPPVPPDAPTVPTSAPAITPLSQFFAPLQQYPSLVQARLALQAAQIQQDGADFPVSGSVSGGLSDILNADSPPAVCATSPLALLTSPCVPVGGSTGTLNLAVRATPYPVGDMAARQQQAALATEQAQLGYRSVLAALEAQTLLAAQHETLSRSAVSLAQQVQTTAQLALQAAQNRLQGGGATLTDVQQAQLVLAQAASGAAQAQENLALAQATLKDLTGNTDAPNLPAVLPPTSGLPVSVRQAQFGLRRAQIIQAQVSWNALPNVQASYTHYTSGTAGVGLALDSRNLSPAVTFTYTPRPPPLNRVRDQVSLGINFDASASILSAPELAQNAVNQAQAGIDAARRQADLQLSALNTTLVQAQRGQQLAQQALSLARQQQQNALTRQDLGLSAPLDIAQAALATYQAQLALNQAELAVTDATTKFYSFFALPLDSADQKASPTQP</sequence>
<evidence type="ECO:0000313" key="2">
    <source>
        <dbReference type="Proteomes" id="UP000316092"/>
    </source>
</evidence>
<evidence type="ECO:0000313" key="1">
    <source>
        <dbReference type="EMBL" id="TSA87607.1"/>
    </source>
</evidence>
<protein>
    <submittedName>
        <fullName evidence="1">TolC family protein</fullName>
    </submittedName>
</protein>
<dbReference type="OrthoDB" id="60885at2"/>
<proteinExistence type="predicted"/>
<dbReference type="Proteomes" id="UP000316092">
    <property type="component" value="Unassembled WGS sequence"/>
</dbReference>
<dbReference type="GO" id="GO:0015562">
    <property type="term" value="F:efflux transmembrane transporter activity"/>
    <property type="evidence" value="ECO:0007669"/>
    <property type="project" value="InterPro"/>
</dbReference>
<reference evidence="1 2" key="1">
    <citation type="submission" date="2019-07" db="EMBL/GenBank/DDBJ databases">
        <title>Deinococcus detaillus sp. nov., isolated from humus soil in Antarctica.</title>
        <authorList>
            <person name="Zhang K."/>
        </authorList>
    </citation>
    <scope>NUCLEOTIDE SEQUENCE [LARGE SCALE GENOMIC DNA]</scope>
    <source>
        <strain evidence="1 2">H1</strain>
    </source>
</reference>
<accession>A0A553V567</accession>
<dbReference type="EMBL" id="VKDB01000002">
    <property type="protein sequence ID" value="TSA87607.1"/>
    <property type="molecule type" value="Genomic_DNA"/>
</dbReference>
<dbReference type="RefSeq" id="WP_143719564.1">
    <property type="nucleotide sequence ID" value="NZ_VKDB01000002.1"/>
</dbReference>
<dbReference type="Gene3D" id="1.20.1600.10">
    <property type="entry name" value="Outer membrane efflux proteins (OEP)"/>
    <property type="match status" value="2"/>
</dbReference>